<evidence type="ECO:0000256" key="3">
    <source>
        <dbReference type="ARBA" id="ARBA00023002"/>
    </source>
</evidence>
<evidence type="ECO:0000313" key="8">
    <source>
        <dbReference type="Proteomes" id="UP000190367"/>
    </source>
</evidence>
<dbReference type="GO" id="GO:0071949">
    <property type="term" value="F:FAD binding"/>
    <property type="evidence" value="ECO:0007669"/>
    <property type="project" value="InterPro"/>
</dbReference>
<comment type="catalytic activity">
    <reaction evidence="5">
        <text>a tetracycline + NADPH + O2 + H(+) = an 11a-hydroxytetracycline + NADP(+) + H2O</text>
        <dbReference type="Rhea" id="RHEA:61444"/>
        <dbReference type="ChEBI" id="CHEBI:15377"/>
        <dbReference type="ChEBI" id="CHEBI:15378"/>
        <dbReference type="ChEBI" id="CHEBI:15379"/>
        <dbReference type="ChEBI" id="CHEBI:57783"/>
        <dbReference type="ChEBI" id="CHEBI:58349"/>
        <dbReference type="ChEBI" id="CHEBI:144644"/>
        <dbReference type="ChEBI" id="CHEBI:144645"/>
    </reaction>
</comment>
<keyword evidence="5" id="KW-0521">NADP</keyword>
<organism evidence="7 8">
    <name type="scientific">Chitinophaga eiseniae</name>
    <dbReference type="NCBI Taxonomy" id="634771"/>
    <lineage>
        <taxon>Bacteria</taxon>
        <taxon>Pseudomonadati</taxon>
        <taxon>Bacteroidota</taxon>
        <taxon>Chitinophagia</taxon>
        <taxon>Chitinophagales</taxon>
        <taxon>Chitinophagaceae</taxon>
        <taxon>Chitinophaga</taxon>
    </lineage>
</organism>
<dbReference type="PRINTS" id="PR00420">
    <property type="entry name" value="RNGMNOXGNASE"/>
</dbReference>
<evidence type="ECO:0000256" key="5">
    <source>
        <dbReference type="HAMAP-Rule" id="MF_00845"/>
    </source>
</evidence>
<protein>
    <recommendedName>
        <fullName evidence="5">Flavin-dependent monooxygenase</fullName>
    </recommendedName>
    <alternativeName>
        <fullName evidence="5">TetX monooxygenase</fullName>
        <shortName evidence="5">TetX</shortName>
        <ecNumber evidence="5">1.14.13.-</ecNumber>
    </alternativeName>
</protein>
<comment type="domain">
    <text evidence="5">Consists of an N-terminal FAD-binding domain with a Rossman fold and a C-terminal substrate-binding domain.</text>
</comment>
<dbReference type="GO" id="GO:0046677">
    <property type="term" value="P:response to antibiotic"/>
    <property type="evidence" value="ECO:0007669"/>
    <property type="project" value="InterPro"/>
</dbReference>
<dbReference type="InterPro" id="IPR036188">
    <property type="entry name" value="FAD/NAD-bd_sf"/>
</dbReference>
<dbReference type="GO" id="GO:0004497">
    <property type="term" value="F:monooxygenase activity"/>
    <property type="evidence" value="ECO:0007669"/>
    <property type="project" value="UniProtKB-UniRule"/>
</dbReference>
<dbReference type="EMBL" id="FUWZ01000007">
    <property type="protein sequence ID" value="SKA45484.1"/>
    <property type="molecule type" value="Genomic_DNA"/>
</dbReference>
<sequence>MKIQDKKIAIIGGGPGGLTLARLLQLKGLHVTVYERDVHPAVRQQGGALDLHTDSGLAALTKAGLMEAFKANYRPEAGFMRVVDEQLKMYFDEHQQGKKETFGDNHHRPEIDRGPLRQILLNSLKPDTVVWNSHLLSVAKIQGAWKLVFENGHTATADLIIGADGANSKVRPFVTPIQPYWTGITMLEGSLKDGAKTAPVISELLKGGKLFSYGKGQTLIVSSKGDGSLGFMVSFASREHWAQESGIDFRDHHQVLAWFKKEFSTWSPVWWELFESSDTLFIPRPQYCMPLDQQWEANADITLLGDAAHWMPPFAGEGVNMAMLDALQLSEALTNPAFDTTKQAIAFYEKQMLARFAKIGQATLFNTKWMHQPNALKDMLAMFGRNKWKQAVFFTKYVLQINVIPFIRRMLGWSPVQEVFR</sequence>
<feature type="domain" description="FAD-binding" evidence="6">
    <location>
        <begin position="7"/>
        <end position="172"/>
    </location>
</feature>
<dbReference type="EC" id="1.14.13.-" evidence="5"/>
<dbReference type="InterPro" id="IPR002938">
    <property type="entry name" value="FAD-bd"/>
</dbReference>
<feature type="binding site" evidence="5">
    <location>
        <position position="43"/>
    </location>
    <ligand>
        <name>NADPH</name>
        <dbReference type="ChEBI" id="CHEBI:57783"/>
    </ligand>
</feature>
<dbReference type="PANTHER" id="PTHR46972:SF1">
    <property type="entry name" value="FAD DEPENDENT OXIDOREDUCTASE DOMAIN-CONTAINING PROTEIN"/>
    <property type="match status" value="1"/>
</dbReference>
<comment type="subcellular location">
    <subcellularLocation>
        <location evidence="5">Cytoplasm</location>
    </subcellularLocation>
</comment>
<dbReference type="Gene3D" id="3.50.50.60">
    <property type="entry name" value="FAD/NAD(P)-binding domain"/>
    <property type="match status" value="1"/>
</dbReference>
<dbReference type="OrthoDB" id="9782160at2"/>
<feature type="binding site" evidence="5">
    <location>
        <position position="306"/>
    </location>
    <ligand>
        <name>FAD</name>
        <dbReference type="ChEBI" id="CHEBI:57692"/>
    </ligand>
</feature>
<keyword evidence="5" id="KW-0547">Nucleotide-binding</keyword>
<dbReference type="AlphaFoldDB" id="A0A1T4TYH8"/>
<feature type="binding site" evidence="5">
    <location>
        <position position="113"/>
    </location>
    <ligand>
        <name>FAD</name>
        <dbReference type="ChEBI" id="CHEBI:57692"/>
    </ligand>
</feature>
<dbReference type="STRING" id="634771.SAMN04488128_10710"/>
<keyword evidence="8" id="KW-1185">Reference proteome</keyword>
<dbReference type="HAMAP" id="MF_00845">
    <property type="entry name" value="TetX_monooxygenase"/>
    <property type="match status" value="1"/>
</dbReference>
<dbReference type="InterPro" id="IPR043683">
    <property type="entry name" value="TetX_monooxygenase"/>
</dbReference>
<keyword evidence="4 5" id="KW-0503">Monooxygenase</keyword>
<dbReference type="Pfam" id="PF01494">
    <property type="entry name" value="FAD_binding_3"/>
    <property type="match status" value="2"/>
</dbReference>
<evidence type="ECO:0000313" key="7">
    <source>
        <dbReference type="EMBL" id="SKA45484.1"/>
    </source>
</evidence>
<evidence type="ECO:0000256" key="4">
    <source>
        <dbReference type="ARBA" id="ARBA00023033"/>
    </source>
</evidence>
<name>A0A1T4TYH8_9BACT</name>
<comment type="similarity">
    <text evidence="5">Belongs to the aromatic-ring hydroxylase family. TetX subfamily.</text>
</comment>
<dbReference type="Proteomes" id="UP000190367">
    <property type="component" value="Unassembled WGS sequence"/>
</dbReference>
<evidence type="ECO:0000259" key="6">
    <source>
        <dbReference type="Pfam" id="PF01494"/>
    </source>
</evidence>
<keyword evidence="5" id="KW-0963">Cytoplasm</keyword>
<feature type="domain" description="FAD-binding" evidence="6">
    <location>
        <begin position="301"/>
        <end position="353"/>
    </location>
</feature>
<comment type="function">
    <text evidence="5">An FAD-requiring monooxygenase active on some tetracycline antibiotic derivatives, which leads to their inactivation. Hydroxylates carbon 11a of tetracycline and some analogs.</text>
</comment>
<gene>
    <name evidence="7" type="ORF">SAMN04488128_10710</name>
</gene>
<feature type="binding site" evidence="5">
    <location>
        <position position="50"/>
    </location>
    <ligand>
        <name>FAD</name>
        <dbReference type="ChEBI" id="CHEBI:57692"/>
    </ligand>
</feature>
<dbReference type="SUPFAM" id="SSF51905">
    <property type="entry name" value="FAD/NAD(P)-binding domain"/>
    <property type="match status" value="1"/>
</dbReference>
<keyword evidence="2 5" id="KW-0274">FAD</keyword>
<dbReference type="PANTHER" id="PTHR46972">
    <property type="entry name" value="MONOOXYGENASE ASQM-RELATED"/>
    <property type="match status" value="1"/>
</dbReference>
<keyword evidence="3 5" id="KW-0560">Oxidoreductase</keyword>
<comment type="cofactor">
    <cofactor evidence="5">
        <name>FAD</name>
        <dbReference type="ChEBI" id="CHEBI:57692"/>
    </cofactor>
</comment>
<accession>A0A1T4TYH8</accession>
<evidence type="ECO:0000256" key="2">
    <source>
        <dbReference type="ARBA" id="ARBA00022827"/>
    </source>
</evidence>
<dbReference type="GO" id="GO:0005737">
    <property type="term" value="C:cytoplasm"/>
    <property type="evidence" value="ECO:0007669"/>
    <property type="project" value="UniProtKB-SubCell"/>
</dbReference>
<dbReference type="RefSeq" id="WP_078672854.1">
    <property type="nucleotide sequence ID" value="NZ_FUWZ01000007.1"/>
</dbReference>
<proteinExistence type="inferred from homology"/>
<comment type="subunit">
    <text evidence="5">Monomer.</text>
</comment>
<evidence type="ECO:0000256" key="1">
    <source>
        <dbReference type="ARBA" id="ARBA00022630"/>
    </source>
</evidence>
<keyword evidence="1 5" id="KW-0285">Flavoprotein</keyword>
<reference evidence="8" key="1">
    <citation type="submission" date="2017-02" db="EMBL/GenBank/DDBJ databases">
        <authorList>
            <person name="Varghese N."/>
            <person name="Submissions S."/>
        </authorList>
    </citation>
    <scope>NUCLEOTIDE SEQUENCE [LARGE SCALE GENOMIC DNA]</scope>
    <source>
        <strain evidence="8">DSM 22224</strain>
    </source>
</reference>